<evidence type="ECO:0000256" key="1">
    <source>
        <dbReference type="SAM" id="Phobius"/>
    </source>
</evidence>
<dbReference type="RefSeq" id="WP_093393994.1">
    <property type="nucleotide sequence ID" value="NZ_FOUU01000002.1"/>
</dbReference>
<dbReference type="EMBL" id="FOUU01000002">
    <property type="protein sequence ID" value="SFM65557.1"/>
    <property type="molecule type" value="Genomic_DNA"/>
</dbReference>
<dbReference type="STRING" id="39841.SAMN05660836_01045"/>
<name>A0A1I4SMC2_9BACT</name>
<keyword evidence="1" id="KW-0812">Transmembrane</keyword>
<dbReference type="InterPro" id="IPR029058">
    <property type="entry name" value="AB_hydrolase_fold"/>
</dbReference>
<feature type="transmembrane region" description="Helical" evidence="1">
    <location>
        <begin position="6"/>
        <end position="23"/>
    </location>
</feature>
<dbReference type="Pfam" id="PF12697">
    <property type="entry name" value="Abhydrolase_6"/>
    <property type="match status" value="1"/>
</dbReference>
<feature type="domain" description="AB hydrolase-1" evidence="2">
    <location>
        <begin position="86"/>
        <end position="258"/>
    </location>
</feature>
<proteinExistence type="predicted"/>
<evidence type="ECO:0000313" key="4">
    <source>
        <dbReference type="Proteomes" id="UP000199611"/>
    </source>
</evidence>
<dbReference type="Proteomes" id="UP000199611">
    <property type="component" value="Unassembled WGS sequence"/>
</dbReference>
<protein>
    <submittedName>
        <fullName evidence="3">Thioesterase domain-containing protein</fullName>
    </submittedName>
</protein>
<keyword evidence="4" id="KW-1185">Reference proteome</keyword>
<dbReference type="AlphaFoldDB" id="A0A1I4SMC2"/>
<gene>
    <name evidence="3" type="ORF">SAMN05660836_01045</name>
</gene>
<reference evidence="3 4" key="1">
    <citation type="submission" date="2016-10" db="EMBL/GenBank/DDBJ databases">
        <authorList>
            <person name="de Groot N.N."/>
        </authorList>
    </citation>
    <scope>NUCLEOTIDE SEQUENCE [LARGE SCALE GENOMIC DNA]</scope>
    <source>
        <strain evidence="3 4">DSM 9990</strain>
    </source>
</reference>
<dbReference type="InterPro" id="IPR000073">
    <property type="entry name" value="AB_hydrolase_1"/>
</dbReference>
<sequence length="280" mass="31557">MLCSIVVTLWLLLPAITYFLYWYEVASGGERSIVEGRTGRDLKYGVLLSYLTSLLTLPLIILTYPLGWFAFREKGVEEGNSAKAMVICIHGLFHNPSAWLFFSLIARHENLRIIYLRHNPWDGSFVEVAEKLYLQVKEAVRAQKEPVVFIGHSLGGLLAGKIALKLVAEDLPVSGVITIGTPFKGSKLTVFTRGRLARSLDYNSPLVLNSYDDFRNPPFPAIQYWSPTDNMVLPPFSLYDVPDGWEERMIGPMCHVACLFWPPLLKRLCNTVTAFSESRA</sequence>
<dbReference type="SUPFAM" id="SSF53474">
    <property type="entry name" value="alpha/beta-Hydrolases"/>
    <property type="match status" value="1"/>
</dbReference>
<evidence type="ECO:0000259" key="2">
    <source>
        <dbReference type="Pfam" id="PF12697"/>
    </source>
</evidence>
<evidence type="ECO:0000313" key="3">
    <source>
        <dbReference type="EMBL" id="SFM65557.1"/>
    </source>
</evidence>
<dbReference type="Gene3D" id="3.40.50.1820">
    <property type="entry name" value="alpha/beta hydrolase"/>
    <property type="match status" value="1"/>
</dbReference>
<feature type="transmembrane region" description="Helical" evidence="1">
    <location>
        <begin position="44"/>
        <end position="64"/>
    </location>
</feature>
<keyword evidence="1" id="KW-0472">Membrane</keyword>
<keyword evidence="1" id="KW-1133">Transmembrane helix</keyword>
<accession>A0A1I4SMC2</accession>
<feature type="transmembrane region" description="Helical" evidence="1">
    <location>
        <begin position="84"/>
        <end position="106"/>
    </location>
</feature>
<dbReference type="OrthoDB" id="275181at2"/>
<organism evidence="3 4">
    <name type="scientific">Thermodesulforhabdus norvegica</name>
    <dbReference type="NCBI Taxonomy" id="39841"/>
    <lineage>
        <taxon>Bacteria</taxon>
        <taxon>Pseudomonadati</taxon>
        <taxon>Thermodesulfobacteriota</taxon>
        <taxon>Syntrophobacteria</taxon>
        <taxon>Syntrophobacterales</taxon>
        <taxon>Thermodesulforhabdaceae</taxon>
        <taxon>Thermodesulforhabdus</taxon>
    </lineage>
</organism>